<keyword evidence="1" id="KW-0732">Signal</keyword>
<gene>
    <name evidence="2" type="ORF">OCV57_02175</name>
</gene>
<reference evidence="2 3" key="1">
    <citation type="journal article" date="2021" name="ISME Commun">
        <title>Automated analysis of genomic sequences facilitates high-throughput and comprehensive description of bacteria.</title>
        <authorList>
            <person name="Hitch T.C.A."/>
        </authorList>
    </citation>
    <scope>NUCLEOTIDE SEQUENCE [LARGE SCALE GENOMIC DNA]</scope>
    <source>
        <strain evidence="2 3">Sanger_31</strain>
    </source>
</reference>
<dbReference type="EMBL" id="JAOQJZ010000001">
    <property type="protein sequence ID" value="MCU6704735.1"/>
    <property type="molecule type" value="Genomic_DNA"/>
</dbReference>
<feature type="chain" id="PRO_5042051694" evidence="1">
    <location>
        <begin position="27"/>
        <end position="146"/>
    </location>
</feature>
<comment type="caution">
    <text evidence="2">The sequence shown here is derived from an EMBL/GenBank/DDBJ whole genome shotgun (WGS) entry which is preliminary data.</text>
</comment>
<accession>A0AAE3IES4</accession>
<evidence type="ECO:0000256" key="1">
    <source>
        <dbReference type="SAM" id="SignalP"/>
    </source>
</evidence>
<dbReference type="Proteomes" id="UP001208131">
    <property type="component" value="Unassembled WGS sequence"/>
</dbReference>
<feature type="non-terminal residue" evidence="2">
    <location>
        <position position="1"/>
    </location>
</feature>
<proteinExistence type="predicted"/>
<name>A0AAE3IES4_9FIRM</name>
<evidence type="ECO:0000313" key="3">
    <source>
        <dbReference type="Proteomes" id="UP001208131"/>
    </source>
</evidence>
<evidence type="ECO:0000313" key="2">
    <source>
        <dbReference type="EMBL" id="MCU6704735.1"/>
    </source>
</evidence>
<dbReference type="AlphaFoldDB" id="A0AAE3IES4"/>
<keyword evidence="3" id="KW-1185">Reference proteome</keyword>
<sequence length="146" mass="15215">FNMKKIVKRIAAMGAAVMMMSSMAIGASAYSAAKYGRATGGSGSNAYISCYVTGSRANSTVAGQAWSRTSSNNNNVYNPNCAYAGYIYASVSVGGNGCGSSSTLSGKVEHKFQLSGCKTSKTVKTVHIYENNIHGNYSTTLSVDSQ</sequence>
<dbReference type="RefSeq" id="WP_267300336.1">
    <property type="nucleotide sequence ID" value="NZ_JAOQJZ010000001.1"/>
</dbReference>
<feature type="signal peptide" evidence="1">
    <location>
        <begin position="1"/>
        <end position="26"/>
    </location>
</feature>
<organism evidence="2 3">
    <name type="scientific">Hominimerdicola aceti</name>
    <dbReference type="NCBI Taxonomy" id="2981726"/>
    <lineage>
        <taxon>Bacteria</taxon>
        <taxon>Bacillati</taxon>
        <taxon>Bacillota</taxon>
        <taxon>Clostridia</taxon>
        <taxon>Eubacteriales</taxon>
        <taxon>Oscillospiraceae</taxon>
        <taxon>Hominimerdicola</taxon>
    </lineage>
</organism>
<protein>
    <submittedName>
        <fullName evidence="2">Uncharacterized protein</fullName>
    </submittedName>
</protein>